<name>A0ABV8AW64_9BACT</name>
<organism evidence="1 2">
    <name type="scientific">Algoriphagus namhaensis</name>
    <dbReference type="NCBI Taxonomy" id="915353"/>
    <lineage>
        <taxon>Bacteria</taxon>
        <taxon>Pseudomonadati</taxon>
        <taxon>Bacteroidota</taxon>
        <taxon>Cytophagia</taxon>
        <taxon>Cytophagales</taxon>
        <taxon>Cyclobacteriaceae</taxon>
        <taxon>Algoriphagus</taxon>
    </lineage>
</organism>
<evidence type="ECO:0000313" key="1">
    <source>
        <dbReference type="EMBL" id="MFC3881175.1"/>
    </source>
</evidence>
<accession>A0ABV8AW64</accession>
<dbReference type="RefSeq" id="WP_377906517.1">
    <property type="nucleotide sequence ID" value="NZ_JBHRZS010000007.1"/>
</dbReference>
<dbReference type="Gene3D" id="3.90.79.10">
    <property type="entry name" value="Nucleoside Triphosphate Pyrophosphohydrolase"/>
    <property type="match status" value="1"/>
</dbReference>
<dbReference type="InterPro" id="IPR015797">
    <property type="entry name" value="NUDIX_hydrolase-like_dom_sf"/>
</dbReference>
<reference evidence="2" key="1">
    <citation type="journal article" date="2019" name="Int. J. Syst. Evol. Microbiol.">
        <title>The Global Catalogue of Microorganisms (GCM) 10K type strain sequencing project: providing services to taxonomists for standard genome sequencing and annotation.</title>
        <authorList>
            <consortium name="The Broad Institute Genomics Platform"/>
            <consortium name="The Broad Institute Genome Sequencing Center for Infectious Disease"/>
            <person name="Wu L."/>
            <person name="Ma J."/>
        </authorList>
    </citation>
    <scope>NUCLEOTIDE SEQUENCE [LARGE SCALE GENOMIC DNA]</scope>
    <source>
        <strain evidence="2">CCUG 60523</strain>
    </source>
</reference>
<evidence type="ECO:0000313" key="2">
    <source>
        <dbReference type="Proteomes" id="UP001595805"/>
    </source>
</evidence>
<sequence length="48" mass="5675">MEVVEHEEENIEVLELDILEAMRMIECGEIKDGKTIMLLQYIRLNNIL</sequence>
<keyword evidence="2" id="KW-1185">Reference proteome</keyword>
<dbReference type="Proteomes" id="UP001595805">
    <property type="component" value="Unassembled WGS sequence"/>
</dbReference>
<proteinExistence type="predicted"/>
<dbReference type="EMBL" id="JBHRZS010000007">
    <property type="protein sequence ID" value="MFC3881175.1"/>
    <property type="molecule type" value="Genomic_DNA"/>
</dbReference>
<gene>
    <name evidence="1" type="ORF">ACFOSV_13360</name>
</gene>
<dbReference type="SUPFAM" id="SSF55811">
    <property type="entry name" value="Nudix"/>
    <property type="match status" value="1"/>
</dbReference>
<protein>
    <submittedName>
        <fullName evidence="1">Uncharacterized protein</fullName>
    </submittedName>
</protein>
<comment type="caution">
    <text evidence="1">The sequence shown here is derived from an EMBL/GenBank/DDBJ whole genome shotgun (WGS) entry which is preliminary data.</text>
</comment>